<dbReference type="SUPFAM" id="SSF54913">
    <property type="entry name" value="GlnB-like"/>
    <property type="match status" value="1"/>
</dbReference>
<dbReference type="Proteomes" id="UP001501410">
    <property type="component" value="Unassembled WGS sequence"/>
</dbReference>
<evidence type="ECO:0000313" key="2">
    <source>
        <dbReference type="EMBL" id="GAA4448240.1"/>
    </source>
</evidence>
<gene>
    <name evidence="2" type="ORF">GCM10023092_00420</name>
</gene>
<dbReference type="Gene3D" id="3.30.70.790">
    <property type="entry name" value="UreE, C-terminal domain"/>
    <property type="match status" value="1"/>
</dbReference>
<dbReference type="RefSeq" id="WP_344821472.1">
    <property type="nucleotide sequence ID" value="NZ_BAABEZ010000001.1"/>
</dbReference>
<organism evidence="2 3">
    <name type="scientific">Rurimicrobium arvi</name>
    <dbReference type="NCBI Taxonomy" id="2049916"/>
    <lineage>
        <taxon>Bacteria</taxon>
        <taxon>Pseudomonadati</taxon>
        <taxon>Bacteroidota</taxon>
        <taxon>Chitinophagia</taxon>
        <taxon>Chitinophagales</taxon>
        <taxon>Chitinophagaceae</taxon>
        <taxon>Rurimicrobium</taxon>
    </lineage>
</organism>
<evidence type="ECO:0000259" key="1">
    <source>
        <dbReference type="Pfam" id="PF09413"/>
    </source>
</evidence>
<evidence type="ECO:0000313" key="3">
    <source>
        <dbReference type="Proteomes" id="UP001501410"/>
    </source>
</evidence>
<dbReference type="InterPro" id="IPR011322">
    <property type="entry name" value="N-reg_PII-like_a/b"/>
</dbReference>
<protein>
    <recommendedName>
        <fullName evidence="1">DUF2007 domain-containing protein</fullName>
    </recommendedName>
</protein>
<feature type="domain" description="DUF2007" evidence="1">
    <location>
        <begin position="7"/>
        <end position="71"/>
    </location>
</feature>
<dbReference type="InterPro" id="IPR018551">
    <property type="entry name" value="DUF2007"/>
</dbReference>
<dbReference type="Pfam" id="PF09413">
    <property type="entry name" value="DUF2007"/>
    <property type="match status" value="1"/>
</dbReference>
<keyword evidence="3" id="KW-1185">Reference proteome</keyword>
<accession>A0ABP8MEG8</accession>
<name>A0ABP8MEG8_9BACT</name>
<proteinExistence type="predicted"/>
<reference evidence="3" key="1">
    <citation type="journal article" date="2019" name="Int. J. Syst. Evol. Microbiol.">
        <title>The Global Catalogue of Microorganisms (GCM) 10K type strain sequencing project: providing services to taxonomists for standard genome sequencing and annotation.</title>
        <authorList>
            <consortium name="The Broad Institute Genomics Platform"/>
            <consortium name="The Broad Institute Genome Sequencing Center for Infectious Disease"/>
            <person name="Wu L."/>
            <person name="Ma J."/>
        </authorList>
    </citation>
    <scope>NUCLEOTIDE SEQUENCE [LARGE SCALE GENOMIC DNA]</scope>
    <source>
        <strain evidence="3">JCM 31921</strain>
    </source>
</reference>
<dbReference type="EMBL" id="BAABEZ010000001">
    <property type="protein sequence ID" value="GAA4448240.1"/>
    <property type="molecule type" value="Genomic_DNA"/>
</dbReference>
<sequence>MSSQEKWITVFRSTNSVHAEIIRGNIENAGIPCVILNKQSSSYLTTLPGAVELQVPAQFLDQALSLLREAGDIE</sequence>
<comment type="caution">
    <text evidence="2">The sequence shown here is derived from an EMBL/GenBank/DDBJ whole genome shotgun (WGS) entry which is preliminary data.</text>
</comment>